<dbReference type="GO" id="GO:0003700">
    <property type="term" value="F:DNA-binding transcription factor activity"/>
    <property type="evidence" value="ECO:0007669"/>
    <property type="project" value="InterPro"/>
</dbReference>
<accession>A0A7W2F791</accession>
<dbReference type="PANTHER" id="PTHR30537">
    <property type="entry name" value="HTH-TYPE TRANSCRIPTIONAL REGULATOR"/>
    <property type="match status" value="1"/>
</dbReference>
<feature type="domain" description="HTH lysR-type" evidence="5">
    <location>
        <begin position="6"/>
        <end position="63"/>
    </location>
</feature>
<dbReference type="PROSITE" id="PS50931">
    <property type="entry name" value="HTH_LYSR"/>
    <property type="match status" value="1"/>
</dbReference>
<protein>
    <submittedName>
        <fullName evidence="6">LysR family transcriptional regulator</fullName>
    </submittedName>
</protein>
<dbReference type="Pfam" id="PF03466">
    <property type="entry name" value="LysR_substrate"/>
    <property type="match status" value="1"/>
</dbReference>
<proteinExistence type="inferred from homology"/>
<evidence type="ECO:0000256" key="4">
    <source>
        <dbReference type="ARBA" id="ARBA00023163"/>
    </source>
</evidence>
<dbReference type="InterPro" id="IPR036390">
    <property type="entry name" value="WH_DNA-bd_sf"/>
</dbReference>
<dbReference type="Gene3D" id="1.10.10.10">
    <property type="entry name" value="Winged helix-like DNA-binding domain superfamily/Winged helix DNA-binding domain"/>
    <property type="match status" value="1"/>
</dbReference>
<evidence type="ECO:0000256" key="1">
    <source>
        <dbReference type="ARBA" id="ARBA00009437"/>
    </source>
</evidence>
<dbReference type="Pfam" id="PF00126">
    <property type="entry name" value="HTH_1"/>
    <property type="match status" value="1"/>
</dbReference>
<evidence type="ECO:0000313" key="7">
    <source>
        <dbReference type="Proteomes" id="UP000573499"/>
    </source>
</evidence>
<evidence type="ECO:0000313" key="6">
    <source>
        <dbReference type="EMBL" id="MBA5686279.1"/>
    </source>
</evidence>
<dbReference type="Proteomes" id="UP000573499">
    <property type="component" value="Unassembled WGS sequence"/>
</dbReference>
<name>A0A7W2F791_9BURK</name>
<sequence>MEKRLPPLQSLLAFEATARLGSFTKAAQELALTQSAISHQIQHLEQWVGQALFSRLGRGVKLTAAGELFSQTVASALNTLRDGRERIEPYRNPDSVLLACGADFAGGWLMPRLRQLRARYPRMEVWLITQDELREIDRIDVDLIISTQELRGGQMSSVPLLDDHALAVCGAGSASHLLPLPFPDVLAAAPLIIDEHYPEWAPWLAAQDMATTRAITIDAARLRLDAAQEELGIAMVPRLQADAALRRGLVHALPQIPTVALPRLWLTRSTLAPRTPAVQLAFDWLCEVSAST</sequence>
<dbReference type="Gene3D" id="3.40.190.10">
    <property type="entry name" value="Periplasmic binding protein-like II"/>
    <property type="match status" value="2"/>
</dbReference>
<dbReference type="PANTHER" id="PTHR30537:SF74">
    <property type="entry name" value="HTH-TYPE TRANSCRIPTIONAL REGULATOR TRPI"/>
    <property type="match status" value="1"/>
</dbReference>
<gene>
    <name evidence="6" type="ORF">H3H39_04335</name>
</gene>
<evidence type="ECO:0000259" key="5">
    <source>
        <dbReference type="PROSITE" id="PS50931"/>
    </source>
</evidence>
<dbReference type="InterPro" id="IPR000847">
    <property type="entry name" value="LysR_HTH_N"/>
</dbReference>
<dbReference type="RefSeq" id="WP_182152086.1">
    <property type="nucleotide sequence ID" value="NZ_JACEZU010000002.1"/>
</dbReference>
<keyword evidence="7" id="KW-1185">Reference proteome</keyword>
<keyword evidence="3" id="KW-0238">DNA-binding</keyword>
<keyword evidence="2" id="KW-0805">Transcription regulation</keyword>
<dbReference type="SUPFAM" id="SSF53850">
    <property type="entry name" value="Periplasmic binding protein-like II"/>
    <property type="match status" value="1"/>
</dbReference>
<organism evidence="6 7">
    <name type="scientific">Rugamonas apoptosis</name>
    <dbReference type="NCBI Taxonomy" id="2758570"/>
    <lineage>
        <taxon>Bacteria</taxon>
        <taxon>Pseudomonadati</taxon>
        <taxon>Pseudomonadota</taxon>
        <taxon>Betaproteobacteria</taxon>
        <taxon>Burkholderiales</taxon>
        <taxon>Oxalobacteraceae</taxon>
        <taxon>Telluria group</taxon>
        <taxon>Rugamonas</taxon>
    </lineage>
</organism>
<keyword evidence="4" id="KW-0804">Transcription</keyword>
<evidence type="ECO:0000256" key="3">
    <source>
        <dbReference type="ARBA" id="ARBA00023125"/>
    </source>
</evidence>
<dbReference type="InterPro" id="IPR005119">
    <property type="entry name" value="LysR_subst-bd"/>
</dbReference>
<comment type="caution">
    <text evidence="6">The sequence shown here is derived from an EMBL/GenBank/DDBJ whole genome shotgun (WGS) entry which is preliminary data.</text>
</comment>
<dbReference type="GO" id="GO:0006351">
    <property type="term" value="P:DNA-templated transcription"/>
    <property type="evidence" value="ECO:0007669"/>
    <property type="project" value="TreeGrafter"/>
</dbReference>
<dbReference type="PRINTS" id="PR00039">
    <property type="entry name" value="HTHLYSR"/>
</dbReference>
<evidence type="ECO:0000256" key="2">
    <source>
        <dbReference type="ARBA" id="ARBA00023015"/>
    </source>
</evidence>
<dbReference type="InterPro" id="IPR058163">
    <property type="entry name" value="LysR-type_TF_proteobact-type"/>
</dbReference>
<dbReference type="EMBL" id="JACEZU010000002">
    <property type="protein sequence ID" value="MBA5686279.1"/>
    <property type="molecule type" value="Genomic_DNA"/>
</dbReference>
<dbReference type="FunFam" id="1.10.10.10:FF:000001">
    <property type="entry name" value="LysR family transcriptional regulator"/>
    <property type="match status" value="1"/>
</dbReference>
<dbReference type="GO" id="GO:0043565">
    <property type="term" value="F:sequence-specific DNA binding"/>
    <property type="evidence" value="ECO:0007669"/>
    <property type="project" value="TreeGrafter"/>
</dbReference>
<dbReference type="AlphaFoldDB" id="A0A7W2F791"/>
<dbReference type="SUPFAM" id="SSF46785">
    <property type="entry name" value="Winged helix' DNA-binding domain"/>
    <property type="match status" value="1"/>
</dbReference>
<comment type="similarity">
    <text evidence="1">Belongs to the LysR transcriptional regulatory family.</text>
</comment>
<dbReference type="InterPro" id="IPR036388">
    <property type="entry name" value="WH-like_DNA-bd_sf"/>
</dbReference>
<reference evidence="6 7" key="1">
    <citation type="submission" date="2020-07" db="EMBL/GenBank/DDBJ databases">
        <title>Novel species isolated from subtropical streams in China.</title>
        <authorList>
            <person name="Lu H."/>
        </authorList>
    </citation>
    <scope>NUCLEOTIDE SEQUENCE [LARGE SCALE GENOMIC DNA]</scope>
    <source>
        <strain evidence="6 7">LX47W</strain>
    </source>
</reference>